<organism evidence="5 6">
    <name type="scientific">Phellinidium pouzarii</name>
    <dbReference type="NCBI Taxonomy" id="167371"/>
    <lineage>
        <taxon>Eukaryota</taxon>
        <taxon>Fungi</taxon>
        <taxon>Dikarya</taxon>
        <taxon>Basidiomycota</taxon>
        <taxon>Agaricomycotina</taxon>
        <taxon>Agaricomycetes</taxon>
        <taxon>Hymenochaetales</taxon>
        <taxon>Hymenochaetaceae</taxon>
        <taxon>Phellinidium</taxon>
    </lineage>
</organism>
<protein>
    <submittedName>
        <fullName evidence="5">Uncharacterized protein</fullName>
    </submittedName>
</protein>
<sequence>MPSSKQLSLARVNDLVLGAFSSAPTSEGLDHAIRYLSTWSGSDKLFMIIQYALKIIIPFLDLRARLQHRNGTRKDAASTSSVVLFKLYSLIGDSRMLWRFWGLLPIYQWLSSLERMPPPTRELLTIERIQGWSMLLYYPLEHLYYLRANGLLSASVFLPIPFFKSISVKLNTTKLAIWSARAWALYVFLQFAHLRQDFRLLKLRERALAKVKGKSSTETEVEKVELRQRWDALRNEFVSNLGYLPLTIHWCVIFECYVSPQNLESRDANGFVQLCYLRKNAFSAGTPYRTSLLLQPTVKMK</sequence>
<name>A0A4S4LCJ3_9AGAM</name>
<evidence type="ECO:0000313" key="6">
    <source>
        <dbReference type="Proteomes" id="UP000308199"/>
    </source>
</evidence>
<accession>A0A4S4LCJ3</accession>
<dbReference type="EMBL" id="SGPK01000068">
    <property type="protein sequence ID" value="THH09297.1"/>
    <property type="molecule type" value="Genomic_DNA"/>
</dbReference>
<evidence type="ECO:0000256" key="2">
    <source>
        <dbReference type="ARBA" id="ARBA00023136"/>
    </source>
</evidence>
<keyword evidence="6" id="KW-1185">Reference proteome</keyword>
<evidence type="ECO:0000256" key="3">
    <source>
        <dbReference type="ARBA" id="ARBA00023140"/>
    </source>
</evidence>
<evidence type="ECO:0000256" key="4">
    <source>
        <dbReference type="ARBA" id="ARBA00046271"/>
    </source>
</evidence>
<dbReference type="GO" id="GO:0016559">
    <property type="term" value="P:peroxisome fission"/>
    <property type="evidence" value="ECO:0007669"/>
    <property type="project" value="InterPro"/>
</dbReference>
<proteinExistence type="predicted"/>
<dbReference type="PANTHER" id="PTHR12652">
    <property type="entry name" value="PEROXISOMAL BIOGENESIS FACTOR 11"/>
    <property type="match status" value="1"/>
</dbReference>
<dbReference type="PANTHER" id="PTHR12652:SF25">
    <property type="entry name" value="MICROBODY (PEROXISOME) PROLIFERATION PROTEIN PEROXIN 11C (EUROFUNG)"/>
    <property type="match status" value="1"/>
</dbReference>
<keyword evidence="3" id="KW-0576">Peroxisome</keyword>
<dbReference type="Pfam" id="PF05648">
    <property type="entry name" value="PEX11"/>
    <property type="match status" value="1"/>
</dbReference>
<dbReference type="InterPro" id="IPR008733">
    <property type="entry name" value="PEX11"/>
</dbReference>
<dbReference type="AlphaFoldDB" id="A0A4S4LCJ3"/>
<keyword evidence="2" id="KW-0472">Membrane</keyword>
<reference evidence="5 6" key="1">
    <citation type="submission" date="2019-02" db="EMBL/GenBank/DDBJ databases">
        <title>Genome sequencing of the rare red list fungi Phellinidium pouzarii.</title>
        <authorList>
            <person name="Buettner E."/>
            <person name="Kellner H."/>
        </authorList>
    </citation>
    <scope>NUCLEOTIDE SEQUENCE [LARGE SCALE GENOMIC DNA]</scope>
    <source>
        <strain evidence="5 6">DSM 108285</strain>
    </source>
</reference>
<comment type="caution">
    <text evidence="5">The sequence shown here is derived from an EMBL/GenBank/DDBJ whole genome shotgun (WGS) entry which is preliminary data.</text>
</comment>
<keyword evidence="1" id="KW-0962">Peroxisome biogenesis</keyword>
<gene>
    <name evidence="5" type="ORF">EW145_g2109</name>
</gene>
<dbReference type="Proteomes" id="UP000308199">
    <property type="component" value="Unassembled WGS sequence"/>
</dbReference>
<evidence type="ECO:0000256" key="1">
    <source>
        <dbReference type="ARBA" id="ARBA00022593"/>
    </source>
</evidence>
<dbReference type="GO" id="GO:0005778">
    <property type="term" value="C:peroxisomal membrane"/>
    <property type="evidence" value="ECO:0007669"/>
    <property type="project" value="UniProtKB-SubCell"/>
</dbReference>
<comment type="subcellular location">
    <subcellularLocation>
        <location evidence="4">Peroxisome membrane</location>
    </subcellularLocation>
</comment>
<evidence type="ECO:0000313" key="5">
    <source>
        <dbReference type="EMBL" id="THH09297.1"/>
    </source>
</evidence>
<dbReference type="OrthoDB" id="10005898at2759"/>